<dbReference type="InterPro" id="IPR002541">
    <property type="entry name" value="Cyt_c_assembly"/>
</dbReference>
<evidence type="ECO:0000313" key="11">
    <source>
        <dbReference type="EMBL" id="MBE9666605.1"/>
    </source>
</evidence>
<dbReference type="PANTHER" id="PTHR30071:SF1">
    <property type="entry name" value="CYTOCHROME B_B6 PROTEIN-RELATED"/>
    <property type="match status" value="1"/>
</dbReference>
<feature type="transmembrane region" description="Helical" evidence="9">
    <location>
        <begin position="42"/>
        <end position="64"/>
    </location>
</feature>
<evidence type="ECO:0000256" key="5">
    <source>
        <dbReference type="ARBA" id="ARBA00022692"/>
    </source>
</evidence>
<feature type="domain" description="Cytochrome c assembly protein" evidence="10">
    <location>
        <begin position="14"/>
        <end position="162"/>
    </location>
</feature>
<dbReference type="InterPro" id="IPR003557">
    <property type="entry name" value="Cyt_c_biogenesis_CcmC"/>
</dbReference>
<dbReference type="PRINTS" id="PR01386">
    <property type="entry name" value="CCMCBIOGNSIS"/>
</dbReference>
<dbReference type="Proteomes" id="UP000632774">
    <property type="component" value="Unassembled WGS sequence"/>
</dbReference>
<evidence type="ECO:0000256" key="2">
    <source>
        <dbReference type="ARBA" id="ARBA00004141"/>
    </source>
</evidence>
<proteinExistence type="inferred from homology"/>
<name>A0ABR9XHB5_9SPHI</name>
<evidence type="ECO:0000259" key="10">
    <source>
        <dbReference type="Pfam" id="PF01578"/>
    </source>
</evidence>
<dbReference type="InterPro" id="IPR045062">
    <property type="entry name" value="Cyt_c_biogenesis_CcsA/CcmC"/>
</dbReference>
<evidence type="ECO:0000256" key="6">
    <source>
        <dbReference type="ARBA" id="ARBA00022748"/>
    </source>
</evidence>
<evidence type="ECO:0000256" key="1">
    <source>
        <dbReference type="ARBA" id="ARBA00002442"/>
    </source>
</evidence>
<evidence type="ECO:0000256" key="8">
    <source>
        <dbReference type="ARBA" id="ARBA00023136"/>
    </source>
</evidence>
<comment type="similarity">
    <text evidence="3">Belongs to the CcmC/CycZ/HelC family.</text>
</comment>
<keyword evidence="8 9" id="KW-0472">Membrane</keyword>
<keyword evidence="12" id="KW-1185">Reference proteome</keyword>
<feature type="transmembrane region" description="Helical" evidence="9">
    <location>
        <begin position="190"/>
        <end position="211"/>
    </location>
</feature>
<sequence>MKIIYKMWWKVLAVVLILYTLIGGLLIPVPAKYILNETIRNLYFHVPMWMAMLSVFVISVFYSIKYLSSGKQEDDLAAVECVNTGMMFYVLGLLTGMLWAKYTWGEYWSGDPKQNSAAIAFLLYCAYLVLRNSIDEEQKRAKIAAIYNIFAFPIMIVLLFVLPRMTDSLHPGNGGNPGFNKYDLDRNMRFVLYPAFIGWSLLGVWIASLRYRMRSIEYKKESI</sequence>
<dbReference type="EMBL" id="JADFFM010000001">
    <property type="protein sequence ID" value="MBE9666605.1"/>
    <property type="molecule type" value="Genomic_DNA"/>
</dbReference>
<evidence type="ECO:0000313" key="12">
    <source>
        <dbReference type="Proteomes" id="UP000632774"/>
    </source>
</evidence>
<gene>
    <name evidence="11" type="primary">ccsA</name>
    <name evidence="11" type="ORF">IRJ18_09555</name>
</gene>
<reference evidence="11 12" key="1">
    <citation type="submission" date="2020-10" db="EMBL/GenBank/DDBJ databases">
        <title>Mucilaginibacter mali sp. nov., isolated from rhizosphere soil of apple orchard.</title>
        <authorList>
            <person name="Lee J.-S."/>
            <person name="Kim H.S."/>
            <person name="Kim J.-S."/>
        </authorList>
    </citation>
    <scope>NUCLEOTIDE SEQUENCE [LARGE SCALE GENOMIC DNA]</scope>
    <source>
        <strain evidence="11 12">KCTC 23157</strain>
    </source>
</reference>
<feature type="transmembrane region" description="Helical" evidence="9">
    <location>
        <begin position="142"/>
        <end position="162"/>
    </location>
</feature>
<protein>
    <recommendedName>
        <fullName evidence="4">Heme exporter protein C</fullName>
    </recommendedName>
</protein>
<comment type="function">
    <text evidence="1">Required for the export of heme to the periplasm for the biogenesis of c-type cytochromes.</text>
</comment>
<dbReference type="Pfam" id="PF01578">
    <property type="entry name" value="Cytochrom_C_asm"/>
    <property type="match status" value="1"/>
</dbReference>
<comment type="subcellular location">
    <subcellularLocation>
        <location evidence="2">Membrane</location>
        <topology evidence="2">Multi-pass membrane protein</topology>
    </subcellularLocation>
</comment>
<keyword evidence="6" id="KW-0201">Cytochrome c-type biogenesis</keyword>
<keyword evidence="7 9" id="KW-1133">Transmembrane helix</keyword>
<feature type="transmembrane region" description="Helical" evidence="9">
    <location>
        <begin position="112"/>
        <end position="130"/>
    </location>
</feature>
<feature type="transmembrane region" description="Helical" evidence="9">
    <location>
        <begin position="76"/>
        <end position="100"/>
    </location>
</feature>
<dbReference type="PANTHER" id="PTHR30071">
    <property type="entry name" value="HEME EXPORTER PROTEIN C"/>
    <property type="match status" value="1"/>
</dbReference>
<accession>A0ABR9XHB5</accession>
<evidence type="ECO:0000256" key="9">
    <source>
        <dbReference type="SAM" id="Phobius"/>
    </source>
</evidence>
<organism evidence="11 12">
    <name type="scientific">Mucilaginibacter boryungensis</name>
    <dbReference type="NCBI Taxonomy" id="768480"/>
    <lineage>
        <taxon>Bacteria</taxon>
        <taxon>Pseudomonadati</taxon>
        <taxon>Bacteroidota</taxon>
        <taxon>Sphingobacteriia</taxon>
        <taxon>Sphingobacteriales</taxon>
        <taxon>Sphingobacteriaceae</taxon>
        <taxon>Mucilaginibacter</taxon>
    </lineage>
</organism>
<evidence type="ECO:0000256" key="7">
    <source>
        <dbReference type="ARBA" id="ARBA00022989"/>
    </source>
</evidence>
<keyword evidence="5 9" id="KW-0812">Transmembrane</keyword>
<evidence type="ECO:0000256" key="3">
    <source>
        <dbReference type="ARBA" id="ARBA00005840"/>
    </source>
</evidence>
<feature type="transmembrane region" description="Helical" evidence="9">
    <location>
        <begin position="7"/>
        <end position="30"/>
    </location>
</feature>
<comment type="caution">
    <text evidence="11">The sequence shown here is derived from an EMBL/GenBank/DDBJ whole genome shotgun (WGS) entry which is preliminary data.</text>
</comment>
<evidence type="ECO:0000256" key="4">
    <source>
        <dbReference type="ARBA" id="ARBA00016463"/>
    </source>
</evidence>